<dbReference type="InterPro" id="IPR050595">
    <property type="entry name" value="Bact_response_regulator"/>
</dbReference>
<dbReference type="Pfam" id="PF02518">
    <property type="entry name" value="HATPase_c"/>
    <property type="match status" value="1"/>
</dbReference>
<sequence>MHCKVLLAEDDTPVKNFLTKALLSSGIDVVATSNGKEAWEEFQKQTFPVVLTDLDMPLLRGEELIDKIHSSDFKVPPLIIVLTSLFESQHIIEIMKKGVFDYLIKPTDAAQIILKVKHAFKSYELQKMQYVLESEKELRLTEQLDWIKYKNNISNKNADAFKNNIIQSMRHNLGQTGGFGNLMAILELVQLEAKEEGDQYIISKDIYNLLKDNISIIDKTFLNLENITKISESKLILEKVSAKDIYDLTCSLAEESKELANINKLGIVIGDIRESYSEYFLDFHIESYRQLMKEAYMNAFKFSEQGSKIYTLFRVQDKKLFVSIINDPTKSNDIVGIPLAYSNLVFEPFFRINKFVFEKFASMDIGLGLALIKELVKKLGGDVSLNNVKEFTSLESETIKVNFEVYFPIL</sequence>
<comment type="catalytic activity">
    <reaction evidence="1">
        <text>ATP + protein L-histidine = ADP + protein N-phospho-L-histidine.</text>
        <dbReference type="EC" id="2.7.13.3"/>
    </reaction>
</comment>
<dbReference type="Proteomes" id="UP000297693">
    <property type="component" value="Unassembled WGS sequence"/>
</dbReference>
<dbReference type="SMART" id="SM00448">
    <property type="entry name" value="REC"/>
    <property type="match status" value="1"/>
</dbReference>
<dbReference type="SUPFAM" id="SSF55874">
    <property type="entry name" value="ATPase domain of HSP90 chaperone/DNA topoisomerase II/histidine kinase"/>
    <property type="match status" value="1"/>
</dbReference>
<dbReference type="InterPro" id="IPR004358">
    <property type="entry name" value="Sig_transdc_His_kin-like_C"/>
</dbReference>
<proteinExistence type="predicted"/>
<dbReference type="EC" id="2.7.13.3" evidence="2"/>
<evidence type="ECO:0000256" key="2">
    <source>
        <dbReference type="ARBA" id="ARBA00012438"/>
    </source>
</evidence>
<reference evidence="6" key="1">
    <citation type="journal article" date="2019" name="PLoS Negl. Trop. Dis.">
        <title>Revisiting the worldwide diversity of Leptospira species in the environment.</title>
        <authorList>
            <person name="Vincent A.T."/>
            <person name="Schiettekatte O."/>
            <person name="Bourhy P."/>
            <person name="Veyrier F.J."/>
            <person name="Picardeau M."/>
        </authorList>
    </citation>
    <scope>NUCLEOTIDE SEQUENCE [LARGE SCALE GENOMIC DNA]</scope>
    <source>
        <strain evidence="6">201702476</strain>
    </source>
</reference>
<dbReference type="PANTHER" id="PTHR44591:SF3">
    <property type="entry name" value="RESPONSE REGULATORY DOMAIN-CONTAINING PROTEIN"/>
    <property type="match status" value="1"/>
</dbReference>
<evidence type="ECO:0000259" key="5">
    <source>
        <dbReference type="PROSITE" id="PS50110"/>
    </source>
</evidence>
<feature type="modified residue" description="4-aspartylphosphate" evidence="4">
    <location>
        <position position="53"/>
    </location>
</feature>
<dbReference type="SUPFAM" id="SSF52172">
    <property type="entry name" value="CheY-like"/>
    <property type="match status" value="1"/>
</dbReference>
<gene>
    <name evidence="6" type="ORF">EHQ58_05400</name>
</gene>
<dbReference type="CDD" id="cd00156">
    <property type="entry name" value="REC"/>
    <property type="match status" value="1"/>
</dbReference>
<protein>
    <recommendedName>
        <fullName evidence="2">histidine kinase</fullName>
        <ecNumber evidence="2">2.7.13.3</ecNumber>
    </recommendedName>
</protein>
<dbReference type="Gene3D" id="3.40.50.2300">
    <property type="match status" value="1"/>
</dbReference>
<keyword evidence="3 4" id="KW-0597">Phosphoprotein</keyword>
<dbReference type="InterPro" id="IPR036890">
    <property type="entry name" value="HATPase_C_sf"/>
</dbReference>
<dbReference type="PRINTS" id="PR00344">
    <property type="entry name" value="BCTRLSENSOR"/>
</dbReference>
<dbReference type="AlphaFoldDB" id="A0A4R9K947"/>
<dbReference type="EMBL" id="RQGD01000020">
    <property type="protein sequence ID" value="TGL61217.1"/>
    <property type="molecule type" value="Genomic_DNA"/>
</dbReference>
<dbReference type="InterPro" id="IPR003594">
    <property type="entry name" value="HATPase_dom"/>
</dbReference>
<keyword evidence="7" id="KW-1185">Reference proteome</keyword>
<evidence type="ECO:0000256" key="3">
    <source>
        <dbReference type="ARBA" id="ARBA00022553"/>
    </source>
</evidence>
<dbReference type="PANTHER" id="PTHR44591">
    <property type="entry name" value="STRESS RESPONSE REGULATOR PROTEIN 1"/>
    <property type="match status" value="1"/>
</dbReference>
<organism evidence="6 7">
    <name type="scientific">Leptospira ognonensis</name>
    <dbReference type="NCBI Taxonomy" id="2484945"/>
    <lineage>
        <taxon>Bacteria</taxon>
        <taxon>Pseudomonadati</taxon>
        <taxon>Spirochaetota</taxon>
        <taxon>Spirochaetia</taxon>
        <taxon>Leptospirales</taxon>
        <taxon>Leptospiraceae</taxon>
        <taxon>Leptospira</taxon>
    </lineage>
</organism>
<dbReference type="Gene3D" id="3.30.565.10">
    <property type="entry name" value="Histidine kinase-like ATPase, C-terminal domain"/>
    <property type="match status" value="1"/>
</dbReference>
<dbReference type="PROSITE" id="PS50110">
    <property type="entry name" value="RESPONSE_REGULATORY"/>
    <property type="match status" value="1"/>
</dbReference>
<accession>A0A4R9K947</accession>
<dbReference type="Pfam" id="PF00072">
    <property type="entry name" value="Response_reg"/>
    <property type="match status" value="1"/>
</dbReference>
<dbReference type="InterPro" id="IPR011006">
    <property type="entry name" value="CheY-like_superfamily"/>
</dbReference>
<evidence type="ECO:0000313" key="6">
    <source>
        <dbReference type="EMBL" id="TGL61217.1"/>
    </source>
</evidence>
<dbReference type="InterPro" id="IPR001789">
    <property type="entry name" value="Sig_transdc_resp-reg_receiver"/>
</dbReference>
<name>A0A4R9K947_9LEPT</name>
<evidence type="ECO:0000256" key="1">
    <source>
        <dbReference type="ARBA" id="ARBA00000085"/>
    </source>
</evidence>
<comment type="caution">
    <text evidence="6">The sequence shown here is derived from an EMBL/GenBank/DDBJ whole genome shotgun (WGS) entry which is preliminary data.</text>
</comment>
<dbReference type="GO" id="GO:0004673">
    <property type="term" value="F:protein histidine kinase activity"/>
    <property type="evidence" value="ECO:0007669"/>
    <property type="project" value="UniProtKB-EC"/>
</dbReference>
<feature type="domain" description="Response regulatory" evidence="5">
    <location>
        <begin position="4"/>
        <end position="120"/>
    </location>
</feature>
<evidence type="ECO:0000256" key="4">
    <source>
        <dbReference type="PROSITE-ProRule" id="PRU00169"/>
    </source>
</evidence>
<dbReference type="OrthoDB" id="315561at2"/>
<evidence type="ECO:0000313" key="7">
    <source>
        <dbReference type="Proteomes" id="UP000297693"/>
    </source>
</evidence>
<dbReference type="GO" id="GO:0000160">
    <property type="term" value="P:phosphorelay signal transduction system"/>
    <property type="evidence" value="ECO:0007669"/>
    <property type="project" value="InterPro"/>
</dbReference>
<dbReference type="RefSeq" id="WP_135622858.1">
    <property type="nucleotide sequence ID" value="NZ_RQGD01000020.1"/>
</dbReference>